<evidence type="ECO:0000256" key="1">
    <source>
        <dbReference type="ARBA" id="ARBA00004474"/>
    </source>
</evidence>
<dbReference type="Pfam" id="PF04755">
    <property type="entry name" value="PAP_fibrillin"/>
    <property type="match status" value="1"/>
</dbReference>
<evidence type="ECO:0000256" key="2">
    <source>
        <dbReference type="ARBA" id="ARBA00022640"/>
    </source>
</evidence>
<reference evidence="4" key="1">
    <citation type="submission" date="2021-01" db="EMBL/GenBank/DDBJ databases">
        <authorList>
            <person name="Corre E."/>
            <person name="Pelletier E."/>
            <person name="Niang G."/>
            <person name="Scheremetjew M."/>
            <person name="Finn R."/>
            <person name="Kale V."/>
            <person name="Holt S."/>
            <person name="Cochrane G."/>
            <person name="Meng A."/>
            <person name="Brown T."/>
            <person name="Cohen L."/>
        </authorList>
    </citation>
    <scope>NUCLEOTIDE SEQUENCE</scope>
    <source>
        <strain evidence="4">CCMP3303</strain>
    </source>
</reference>
<organism evidence="4">
    <name type="scientific">Minutocellus polymorphus</name>
    <dbReference type="NCBI Taxonomy" id="265543"/>
    <lineage>
        <taxon>Eukaryota</taxon>
        <taxon>Sar</taxon>
        <taxon>Stramenopiles</taxon>
        <taxon>Ochrophyta</taxon>
        <taxon>Bacillariophyta</taxon>
        <taxon>Mediophyceae</taxon>
        <taxon>Cymatosirophycidae</taxon>
        <taxon>Cymatosirales</taxon>
        <taxon>Cymatosiraceae</taxon>
        <taxon>Minutocellus</taxon>
    </lineage>
</organism>
<name>A0A7S0B2J3_9STRA</name>
<protein>
    <recommendedName>
        <fullName evidence="3">Plastid lipid-associated protein/fibrillin conserved domain-containing protein</fullName>
    </recommendedName>
</protein>
<sequence>MARRSSCSSDPILRSYYEDDCMNLQQTLQSSGKIGTIRQIVKGGQMTSEIDFVTGFGKSALVSIAALRPSAITSGPSAWDVSLRSCEVKGNYPQLARQLREIKAVMSGVIKAPPFATTYLDENVRIGRDQDGAVYVFRKALDNTNPTDYSSIRGTTKII</sequence>
<evidence type="ECO:0000259" key="3">
    <source>
        <dbReference type="Pfam" id="PF04755"/>
    </source>
</evidence>
<comment type="subcellular location">
    <subcellularLocation>
        <location evidence="1">Plastid</location>
    </subcellularLocation>
</comment>
<dbReference type="GO" id="GO:0009536">
    <property type="term" value="C:plastid"/>
    <property type="evidence" value="ECO:0007669"/>
    <property type="project" value="UniProtKB-SubCell"/>
</dbReference>
<gene>
    <name evidence="4" type="ORF">MPOL1434_LOCUS11349</name>
</gene>
<proteinExistence type="predicted"/>
<accession>A0A7S0B2J3</accession>
<evidence type="ECO:0000313" key="4">
    <source>
        <dbReference type="EMBL" id="CAD8381071.1"/>
    </source>
</evidence>
<dbReference type="AlphaFoldDB" id="A0A7S0B2J3"/>
<dbReference type="EMBL" id="HBEJ01019467">
    <property type="protein sequence ID" value="CAD8381071.1"/>
    <property type="molecule type" value="Transcribed_RNA"/>
</dbReference>
<dbReference type="InterPro" id="IPR006843">
    <property type="entry name" value="PAP/fibrillin_dom"/>
</dbReference>
<feature type="domain" description="Plastid lipid-associated protein/fibrillin conserved" evidence="3">
    <location>
        <begin position="102"/>
        <end position="137"/>
    </location>
</feature>
<keyword evidence="2" id="KW-0934">Plastid</keyword>